<dbReference type="InterPro" id="IPR045076">
    <property type="entry name" value="MutS"/>
</dbReference>
<reference evidence="9 10" key="1">
    <citation type="journal article" date="2014" name="Mol. Plant">
        <title>Chromosome Scale Genome Assembly and Transcriptome Profiling of Nannochloropsis gaditana in Nitrogen Depletion.</title>
        <authorList>
            <person name="Corteggiani Carpinelli E."/>
            <person name="Telatin A."/>
            <person name="Vitulo N."/>
            <person name="Forcato C."/>
            <person name="D'Angelo M."/>
            <person name="Schiavon R."/>
            <person name="Vezzi A."/>
            <person name="Giacometti G.M."/>
            <person name="Morosinotto T."/>
            <person name="Valle G."/>
        </authorList>
    </citation>
    <scope>NUCLEOTIDE SEQUENCE [LARGE SCALE GENOMIC DNA]</scope>
    <source>
        <strain evidence="9 10">B-31</strain>
    </source>
</reference>
<dbReference type="Pfam" id="PF05188">
    <property type="entry name" value="MutS_II"/>
    <property type="match status" value="1"/>
</dbReference>
<feature type="compositionally biased region" description="Basic and acidic residues" evidence="7">
    <location>
        <begin position="255"/>
        <end position="265"/>
    </location>
</feature>
<dbReference type="Gene3D" id="3.30.420.110">
    <property type="entry name" value="MutS, connector domain"/>
    <property type="match status" value="1"/>
</dbReference>
<keyword evidence="3 6" id="KW-0227">DNA damage</keyword>
<keyword evidence="4 6" id="KW-0067">ATP-binding</keyword>
<dbReference type="GO" id="GO:0140664">
    <property type="term" value="F:ATP-dependent DNA damage sensor activity"/>
    <property type="evidence" value="ECO:0007669"/>
    <property type="project" value="InterPro"/>
</dbReference>
<dbReference type="InterPro" id="IPR036678">
    <property type="entry name" value="MutS_con_dom_sf"/>
</dbReference>
<dbReference type="InterPro" id="IPR007860">
    <property type="entry name" value="DNA_mmatch_repair_MutS_con_dom"/>
</dbReference>
<accession>W7TDU6</accession>
<dbReference type="SUPFAM" id="SSF53150">
    <property type="entry name" value="DNA repair protein MutS, domain II"/>
    <property type="match status" value="1"/>
</dbReference>
<keyword evidence="10" id="KW-1185">Reference proteome</keyword>
<evidence type="ECO:0000256" key="4">
    <source>
        <dbReference type="ARBA" id="ARBA00022840"/>
    </source>
</evidence>
<evidence type="ECO:0000313" key="9">
    <source>
        <dbReference type="EMBL" id="EWM25150.1"/>
    </source>
</evidence>
<keyword evidence="6" id="KW-0234">DNA repair</keyword>
<dbReference type="PIRSF" id="PIRSF037677">
    <property type="entry name" value="DNA_mis_repair_Msh6"/>
    <property type="match status" value="1"/>
</dbReference>
<dbReference type="Pfam" id="PF01624">
    <property type="entry name" value="MutS_I"/>
    <property type="match status" value="1"/>
</dbReference>
<dbReference type="SMART" id="SM00534">
    <property type="entry name" value="MUTSac"/>
    <property type="match status" value="1"/>
</dbReference>
<dbReference type="EMBL" id="AZIL01001059">
    <property type="protein sequence ID" value="EWM25150.1"/>
    <property type="molecule type" value="Genomic_DNA"/>
</dbReference>
<evidence type="ECO:0000256" key="2">
    <source>
        <dbReference type="ARBA" id="ARBA00022741"/>
    </source>
</evidence>
<feature type="region of interest" description="Disordered" evidence="7">
    <location>
        <begin position="1"/>
        <end position="58"/>
    </location>
</feature>
<comment type="caution">
    <text evidence="9">The sequence shown here is derived from an EMBL/GenBank/DDBJ whole genome shotgun (WGS) entry which is preliminary data.</text>
</comment>
<dbReference type="GO" id="GO:0005524">
    <property type="term" value="F:ATP binding"/>
    <property type="evidence" value="ECO:0007669"/>
    <property type="project" value="UniProtKB-UniRule"/>
</dbReference>
<dbReference type="SMART" id="SM00333">
    <property type="entry name" value="TUDOR"/>
    <property type="match status" value="1"/>
</dbReference>
<dbReference type="GO" id="GO:0030983">
    <property type="term" value="F:mismatched DNA binding"/>
    <property type="evidence" value="ECO:0007669"/>
    <property type="project" value="UniProtKB-UniRule"/>
</dbReference>
<dbReference type="InterPro" id="IPR016151">
    <property type="entry name" value="DNA_mismatch_repair_MutS_N"/>
</dbReference>
<feature type="compositionally biased region" description="Polar residues" evidence="7">
    <location>
        <begin position="292"/>
        <end position="315"/>
    </location>
</feature>
<name>W7TDU6_9STRA</name>
<proteinExistence type="inferred from homology"/>
<feature type="compositionally biased region" description="Low complexity" evidence="7">
    <location>
        <begin position="316"/>
        <end position="328"/>
    </location>
</feature>
<feature type="compositionally biased region" description="Polar residues" evidence="7">
    <location>
        <begin position="1"/>
        <end position="12"/>
    </location>
</feature>
<evidence type="ECO:0000259" key="8">
    <source>
        <dbReference type="PROSITE" id="PS00486"/>
    </source>
</evidence>
<dbReference type="InterPro" id="IPR007695">
    <property type="entry name" value="DNA_mismatch_repair_MutS-lik_N"/>
</dbReference>
<evidence type="ECO:0000256" key="6">
    <source>
        <dbReference type="PIRNR" id="PIRNR037677"/>
    </source>
</evidence>
<comment type="similarity">
    <text evidence="1 6">Belongs to the DNA mismatch repair MutS family.</text>
</comment>
<dbReference type="SUPFAM" id="SSF63748">
    <property type="entry name" value="Tudor/PWWP/MBT"/>
    <property type="match status" value="1"/>
</dbReference>
<dbReference type="GO" id="GO:0032301">
    <property type="term" value="C:MutSalpha complex"/>
    <property type="evidence" value="ECO:0007669"/>
    <property type="project" value="TreeGrafter"/>
</dbReference>
<dbReference type="Proteomes" id="UP000019335">
    <property type="component" value="Chromosome 12"/>
</dbReference>
<keyword evidence="2 6" id="KW-0547">Nucleotide-binding</keyword>
<dbReference type="SUPFAM" id="SSF48334">
    <property type="entry name" value="DNA repair protein MutS, domain III"/>
    <property type="match status" value="1"/>
</dbReference>
<dbReference type="FunFam" id="3.40.1170.10:FF:000002">
    <property type="entry name" value="DNA mismatch repair protein"/>
    <property type="match status" value="1"/>
</dbReference>
<dbReference type="SUPFAM" id="SSF52540">
    <property type="entry name" value="P-loop containing nucleoside triphosphate hydrolases"/>
    <property type="match status" value="1"/>
</dbReference>
<feature type="region of interest" description="Disordered" evidence="7">
    <location>
        <begin position="175"/>
        <end position="341"/>
    </location>
</feature>
<sequence>MPPVERSTSSSSVKKEIDGRKQASLFSFFQKKEKSDTPFPPPRPTPSPASKSVTPLAKNMRCTKINSITSDMSGITTTPSTSIVNKGGSADGSASRVPAASTYGKEVVGKRVKVWWPEDEEYYGGTITAFSGGGDGKHAILYDDGEEERVYLARETIQWEDSECLPSAETSIEQKRGQAAHAVTQEDSVTNEVARKRRVVQDESESEDEINFSSATPVGVAPYPSFPSSLKEFSGKRARLESPALSNGEGEDNNAESKGRRDRSARTAFAGLGLGNDSFAPSEPASAPRANEGSSDSQIRGTPASASNSTVFNTPLSASSGRARLSLGSSGGGSVKKGRASWVEEEEDEVVAASHDRPDGVLEYGKHTHHGLKWLWDPHRRDAQGRSPQHPDFDRRTLQVPAAFLAKETPAMRQWWEFKAQHLDTILFFKVGKFYEIFHMDADVAVRELDLIYMKGEKAHSGFPEIAYGKFAPLLVEKGYRVARIEQVETPEAMKEHNRRCGPGAKRTVVARELCSVLSRGTRTFCYLDEATFEEGAGSDPTGAPLLIAIKQEKVEAEAGREGEDEGRVAYGVCMVDPTTATFHLGQFEDGPQRWRLKTMLSQFSPAEILLERGGACASLEQVVRLCAPGALVEMLRPGAEFWDADKAFKELKKGDYFPRGSKKKGKTKGDGEAEGESEEGEGLMNGCGRWPLTLQVVAAARRDKARLALCALGGVIWQLRRSLIDKDLLSMQSFYPYAPPDVVLRDAAAPMPEETEGLEPGSEEEDIFFCLGGDEALLFDMKKREEGLQRETLGESGRQGGVERKSDHGRYLVLDGTALTNLEIFRNSYDGTGKGTLWEHLNHCRTAFGARKLREMLCRPSQRPGVINARLDAVTELKDELSPEADEIRRLLKKMPDLERQLARHHALGSVHRAEDHPDSRAIMYELDKYNGRKINDFLSTLEGLKTASKVRTILFDSMDRCHSTLLQRLTMTFPDLGPRLDFFGEAFDPAQAKREGVITPKPGYDDEYDSAKERIEAVMAEIEIYLKEQRQRLGSQEIKYWGNKDKDRFQLEVPEAILRRGQPADYEAKSSKKGCRRFHTPRIRELLEELGDAEASLSEAQRQEMRRLFENFDHDRQLWTTAVNSLALLDVLLALAEVSSGANYCRPTLVPYHADSTEEAGGSNGAIPAPFLSIKGGRHPCLETRAALGDYIPNDIELGVATGQRERVMLLSGPNMGGKSTLLRQTCVLAILAQLGCYVPAEECSLTPVDRIFTRVGASDRILQGQSTFFVELAETANILQHATSRSLVILDELGRGTSTFDGTAIAHAVVSFLVQRLQCRALFATHYHSLVEDWRGHVGVCFGHMACLVEPDEAEQKVTFLYRLADGPSPKSYGLNVARLAHLPSEVIDLAREKSETFEAFMTQQGHEGSGNKGKGTKVHLQLWLGAEIFALLTESPSSMTVDEKAKTARALWTEWNAQ</sequence>
<dbReference type="InterPro" id="IPR017261">
    <property type="entry name" value="DNA_mismatch_repair_MutS/MSH"/>
</dbReference>
<dbReference type="Pfam" id="PF05190">
    <property type="entry name" value="MutS_IV"/>
    <property type="match status" value="1"/>
</dbReference>
<dbReference type="SUPFAM" id="SSF55271">
    <property type="entry name" value="DNA repair protein MutS, domain I"/>
    <property type="match status" value="1"/>
</dbReference>
<organism evidence="9 10">
    <name type="scientific">Nannochloropsis gaditana</name>
    <dbReference type="NCBI Taxonomy" id="72520"/>
    <lineage>
        <taxon>Eukaryota</taxon>
        <taxon>Sar</taxon>
        <taxon>Stramenopiles</taxon>
        <taxon>Ochrophyta</taxon>
        <taxon>Eustigmatophyceae</taxon>
        <taxon>Eustigmatales</taxon>
        <taxon>Monodopsidaceae</taxon>
        <taxon>Nannochloropsis</taxon>
    </lineage>
</organism>
<feature type="domain" description="DNA mismatch repair proteins mutS family" evidence="8">
    <location>
        <begin position="1289"/>
        <end position="1305"/>
    </location>
</feature>
<dbReference type="Gene3D" id="2.30.30.140">
    <property type="match status" value="1"/>
</dbReference>
<dbReference type="InterPro" id="IPR007696">
    <property type="entry name" value="DNA_mismatch_repair_MutS_core"/>
</dbReference>
<dbReference type="Gene3D" id="1.10.1420.10">
    <property type="match status" value="2"/>
</dbReference>
<dbReference type="PROSITE" id="PS00486">
    <property type="entry name" value="DNA_MISMATCH_REPAIR_2"/>
    <property type="match status" value="1"/>
</dbReference>
<dbReference type="InterPro" id="IPR007861">
    <property type="entry name" value="DNA_mismatch_repair_MutS_clamp"/>
</dbReference>
<evidence type="ECO:0000256" key="7">
    <source>
        <dbReference type="SAM" id="MobiDB-lite"/>
    </source>
</evidence>
<dbReference type="InterPro" id="IPR002999">
    <property type="entry name" value="Tudor"/>
</dbReference>
<feature type="compositionally biased region" description="Pro residues" evidence="7">
    <location>
        <begin position="38"/>
        <end position="47"/>
    </location>
</feature>
<comment type="function">
    <text evidence="6">Component of the post-replicative DNA mismatch repair system (MMR).</text>
</comment>
<evidence type="ECO:0000256" key="3">
    <source>
        <dbReference type="ARBA" id="ARBA00022763"/>
    </source>
</evidence>
<dbReference type="PANTHER" id="PTHR11361:SF148">
    <property type="entry name" value="DNA MISMATCH REPAIR PROTEIN MSH6"/>
    <property type="match status" value="1"/>
</dbReference>
<evidence type="ECO:0000256" key="1">
    <source>
        <dbReference type="ARBA" id="ARBA00006271"/>
    </source>
</evidence>
<protein>
    <recommendedName>
        <fullName evidence="6">DNA mismatch repair protein</fullName>
    </recommendedName>
</protein>
<dbReference type="CDD" id="cd20404">
    <property type="entry name" value="Tudor_Agenet_AtEML-like"/>
    <property type="match status" value="1"/>
</dbReference>
<feature type="region of interest" description="Disordered" evidence="7">
    <location>
        <begin position="660"/>
        <end position="685"/>
    </location>
</feature>
<feature type="compositionally biased region" description="Acidic residues" evidence="7">
    <location>
        <begin position="673"/>
        <end position="682"/>
    </location>
</feature>
<dbReference type="Gene3D" id="3.40.1170.10">
    <property type="entry name" value="DNA repair protein MutS, domain I"/>
    <property type="match status" value="1"/>
</dbReference>
<dbReference type="SMART" id="SM00533">
    <property type="entry name" value="MUTSd"/>
    <property type="match status" value="1"/>
</dbReference>
<gene>
    <name evidence="9" type="primary">MSH6</name>
    <name evidence="9" type="ORF">Naga_100016g68</name>
</gene>
<dbReference type="GO" id="GO:0006298">
    <property type="term" value="P:mismatch repair"/>
    <property type="evidence" value="ECO:0007669"/>
    <property type="project" value="InterPro"/>
</dbReference>
<dbReference type="Pfam" id="PF05192">
    <property type="entry name" value="MutS_III"/>
    <property type="match status" value="1"/>
</dbReference>
<dbReference type="PANTHER" id="PTHR11361">
    <property type="entry name" value="DNA MISMATCH REPAIR PROTEIN MUTS FAMILY MEMBER"/>
    <property type="match status" value="1"/>
</dbReference>
<dbReference type="InterPro" id="IPR036187">
    <property type="entry name" value="DNA_mismatch_repair_MutS_sf"/>
</dbReference>
<evidence type="ECO:0000313" key="10">
    <source>
        <dbReference type="Proteomes" id="UP000019335"/>
    </source>
</evidence>
<dbReference type="Gene3D" id="3.40.50.300">
    <property type="entry name" value="P-loop containing nucleotide triphosphate hydrolases"/>
    <property type="match status" value="1"/>
</dbReference>
<dbReference type="InterPro" id="IPR000432">
    <property type="entry name" value="DNA_mismatch_repair_MutS_C"/>
</dbReference>
<dbReference type="Pfam" id="PF00488">
    <property type="entry name" value="MutS_V"/>
    <property type="match status" value="1"/>
</dbReference>
<keyword evidence="5 6" id="KW-0238">DNA-binding</keyword>
<dbReference type="FunFam" id="1.10.1420.10:FF:000005">
    <property type="entry name" value="DNA mismatch repair protein"/>
    <property type="match status" value="1"/>
</dbReference>
<evidence type="ECO:0000256" key="5">
    <source>
        <dbReference type="ARBA" id="ARBA00023125"/>
    </source>
</evidence>
<dbReference type="OrthoDB" id="10252754at2759"/>
<dbReference type="InterPro" id="IPR027417">
    <property type="entry name" value="P-loop_NTPase"/>
</dbReference>